<feature type="transmembrane region" description="Helical" evidence="1">
    <location>
        <begin position="112"/>
        <end position="129"/>
    </location>
</feature>
<evidence type="ECO:0000313" key="2">
    <source>
        <dbReference type="EMBL" id="PJZ66299.1"/>
    </source>
</evidence>
<protein>
    <recommendedName>
        <fullName evidence="4">YvaD family protein</fullName>
    </recommendedName>
</protein>
<dbReference type="AlphaFoldDB" id="A0A2M9ZD14"/>
<dbReference type="EMBL" id="NPDT01000002">
    <property type="protein sequence ID" value="PJZ66299.1"/>
    <property type="molecule type" value="Genomic_DNA"/>
</dbReference>
<dbReference type="InterPro" id="IPR020348">
    <property type="entry name" value="Uncharacterised_YvaD"/>
</dbReference>
<gene>
    <name evidence="2" type="ORF">CH371_08445</name>
</gene>
<dbReference type="RefSeq" id="WP_100758524.1">
    <property type="nucleotide sequence ID" value="NZ_NPDT01000002.1"/>
</dbReference>
<feature type="transmembrane region" description="Helical" evidence="1">
    <location>
        <begin position="86"/>
        <end position="106"/>
    </location>
</feature>
<accession>A0A2M9ZD14</accession>
<keyword evidence="1" id="KW-0472">Membrane</keyword>
<keyword evidence="1" id="KW-0812">Transmembrane</keyword>
<keyword evidence="1" id="KW-1133">Transmembrane helix</keyword>
<reference evidence="2 3" key="1">
    <citation type="submission" date="2017-07" db="EMBL/GenBank/DDBJ databases">
        <title>Leptospira spp. isolated from tropical soils.</title>
        <authorList>
            <person name="Thibeaux R."/>
            <person name="Iraola G."/>
            <person name="Ferres I."/>
            <person name="Bierque E."/>
            <person name="Girault D."/>
            <person name="Soupe-Gilbert M.-E."/>
            <person name="Picardeau M."/>
            <person name="Goarant C."/>
        </authorList>
    </citation>
    <scope>NUCLEOTIDE SEQUENCE [LARGE SCALE GENOMIC DNA]</scope>
    <source>
        <strain evidence="2 3">FH2-C-A2</strain>
    </source>
</reference>
<sequence length="135" mass="16056">MDLKNEIQKFKGLRWFFLATDIGFILYWAITLVHAIPEEYLFKDYDNPILSAWNWSFLPLDLFISFTGLTSLYLSRTGKKEWRALALVSLALTFASGLQALAFWTIRSDYNWSWWIANGYLLIYPLFYFPKLIRY</sequence>
<feature type="transmembrane region" description="Helical" evidence="1">
    <location>
        <begin position="12"/>
        <end position="36"/>
    </location>
</feature>
<dbReference type="Proteomes" id="UP000231912">
    <property type="component" value="Unassembled WGS sequence"/>
</dbReference>
<comment type="caution">
    <text evidence="2">The sequence shown here is derived from an EMBL/GenBank/DDBJ whole genome shotgun (WGS) entry which is preliminary data.</text>
</comment>
<evidence type="ECO:0000313" key="3">
    <source>
        <dbReference type="Proteomes" id="UP000231912"/>
    </source>
</evidence>
<evidence type="ECO:0000256" key="1">
    <source>
        <dbReference type="SAM" id="Phobius"/>
    </source>
</evidence>
<feature type="transmembrane region" description="Helical" evidence="1">
    <location>
        <begin position="56"/>
        <end position="74"/>
    </location>
</feature>
<dbReference type="Pfam" id="PF17314">
    <property type="entry name" value="DUF5360"/>
    <property type="match status" value="1"/>
</dbReference>
<evidence type="ECO:0008006" key="4">
    <source>
        <dbReference type="Google" id="ProtNLM"/>
    </source>
</evidence>
<name>A0A2M9ZD14_9LEPT</name>
<proteinExistence type="predicted"/>
<organism evidence="2 3">
    <name type="scientific">Leptospira wolffii</name>
    <dbReference type="NCBI Taxonomy" id="409998"/>
    <lineage>
        <taxon>Bacteria</taxon>
        <taxon>Pseudomonadati</taxon>
        <taxon>Spirochaetota</taxon>
        <taxon>Spirochaetia</taxon>
        <taxon>Leptospirales</taxon>
        <taxon>Leptospiraceae</taxon>
        <taxon>Leptospira</taxon>
    </lineage>
</organism>